<dbReference type="EMBL" id="FPHR01000017">
    <property type="protein sequence ID" value="SFV77112.1"/>
    <property type="molecule type" value="Genomic_DNA"/>
</dbReference>
<organism evidence="2">
    <name type="scientific">hydrothermal vent metagenome</name>
    <dbReference type="NCBI Taxonomy" id="652676"/>
    <lineage>
        <taxon>unclassified sequences</taxon>
        <taxon>metagenomes</taxon>
        <taxon>ecological metagenomes</taxon>
    </lineage>
</organism>
<feature type="transmembrane region" description="Helical" evidence="1">
    <location>
        <begin position="80"/>
        <end position="100"/>
    </location>
</feature>
<keyword evidence="1" id="KW-1133">Transmembrane helix</keyword>
<feature type="transmembrane region" description="Helical" evidence="1">
    <location>
        <begin position="120"/>
        <end position="140"/>
    </location>
</feature>
<sequence>MESYKELITNNLIAFAAVFLASIAMINLSGYDVEVGTYLYLPIGAKILAFLLFGRQVLIGVIASCLFCGIVLFDSWGGNIVFGAIGAIAGAIIPLISIWILENLKLANYSELKNINFRHILFLIFFTAILHSLSRFFIYAKSAVFTINPIDFLSHYIVGDMIGGIVVIWTILKVLPYIVSAAKA</sequence>
<accession>A0A1W1D9I1</accession>
<feature type="transmembrane region" description="Helical" evidence="1">
    <location>
        <begin position="152"/>
        <end position="172"/>
    </location>
</feature>
<feature type="transmembrane region" description="Helical" evidence="1">
    <location>
        <begin position="43"/>
        <end position="73"/>
    </location>
</feature>
<evidence type="ECO:0000256" key="1">
    <source>
        <dbReference type="SAM" id="Phobius"/>
    </source>
</evidence>
<reference evidence="2" key="1">
    <citation type="submission" date="2016-10" db="EMBL/GenBank/DDBJ databases">
        <authorList>
            <person name="de Groot N.N."/>
        </authorList>
    </citation>
    <scope>NUCLEOTIDE SEQUENCE</scope>
</reference>
<keyword evidence="1" id="KW-0812">Transmembrane</keyword>
<evidence type="ECO:0000313" key="2">
    <source>
        <dbReference type="EMBL" id="SFV77112.1"/>
    </source>
</evidence>
<feature type="transmembrane region" description="Helical" evidence="1">
    <location>
        <begin position="12"/>
        <end position="31"/>
    </location>
</feature>
<name>A0A1W1D9I1_9ZZZZ</name>
<keyword evidence="1" id="KW-0472">Membrane</keyword>
<dbReference type="AlphaFoldDB" id="A0A1W1D9I1"/>
<proteinExistence type="predicted"/>
<gene>
    <name evidence="2" type="ORF">MNB_SUP05-4-160</name>
</gene>
<protein>
    <submittedName>
        <fullName evidence="2">Uncharacterized protein</fullName>
    </submittedName>
</protein>